<keyword evidence="1" id="KW-0472">Membrane</keyword>
<feature type="transmembrane region" description="Helical" evidence="1">
    <location>
        <begin position="126"/>
        <end position="147"/>
    </location>
</feature>
<feature type="transmembrane region" description="Helical" evidence="1">
    <location>
        <begin position="16"/>
        <end position="35"/>
    </location>
</feature>
<evidence type="ECO:0008006" key="4">
    <source>
        <dbReference type="Google" id="ProtNLM"/>
    </source>
</evidence>
<dbReference type="PANTHER" id="PTHR38848">
    <property type="entry name" value="G-PROTEIN COUPLED RECEPTORS FAMILY 3 PROFILE DOMAIN-CONTAINING PROTEIN"/>
    <property type="match status" value="1"/>
</dbReference>
<evidence type="ECO:0000313" key="2">
    <source>
        <dbReference type="EMBL" id="KAK6525177.1"/>
    </source>
</evidence>
<organism evidence="2 3">
    <name type="scientific">Orbilia ellipsospora</name>
    <dbReference type="NCBI Taxonomy" id="2528407"/>
    <lineage>
        <taxon>Eukaryota</taxon>
        <taxon>Fungi</taxon>
        <taxon>Dikarya</taxon>
        <taxon>Ascomycota</taxon>
        <taxon>Pezizomycotina</taxon>
        <taxon>Orbiliomycetes</taxon>
        <taxon>Orbiliales</taxon>
        <taxon>Orbiliaceae</taxon>
        <taxon>Orbilia</taxon>
    </lineage>
</organism>
<feature type="transmembrane region" description="Helical" evidence="1">
    <location>
        <begin position="167"/>
        <end position="189"/>
    </location>
</feature>
<feature type="transmembrane region" description="Helical" evidence="1">
    <location>
        <begin position="209"/>
        <end position="228"/>
    </location>
</feature>
<sequence>MSELNLTGPAASRSSSVFSVVLPLFGVSALSYCFGRRIHSMPKWSEVPLVRWLILAIYFDSWLFVFSSTTLNAGFSLRSSIDACNAGILLCLICYLTTKIIYFFLVEKVYIIRSKHKGPRRKDKLYLFNTLGMLFPYFVVIILTFIFRVSEIKDGECYIGLRLAANIPLLVFDAAINVYLTSLFLIPLLGNSNFDQGSPKVRAMAKRTFWGSAATLVSTIANLTTLVILRGHEPGWICFACCNADVVFSAVVLHWVTSTDYERPEPQSNRKCGHDSSICLDCIEIESDFNPELRKHRMSLKAVSPRRQRFTGPGMNGGEVVTEIASKPSSKGTNDQRVDGITVRVEHDRHVEEECCSRDSREVMEESYYISDSGSVDAISPK</sequence>
<keyword evidence="1" id="KW-0812">Transmembrane</keyword>
<feature type="transmembrane region" description="Helical" evidence="1">
    <location>
        <begin position="47"/>
        <end position="66"/>
    </location>
</feature>
<comment type="caution">
    <text evidence="2">The sequence shown here is derived from an EMBL/GenBank/DDBJ whole genome shotgun (WGS) entry which is preliminary data.</text>
</comment>
<evidence type="ECO:0000313" key="3">
    <source>
        <dbReference type="Proteomes" id="UP001365542"/>
    </source>
</evidence>
<proteinExistence type="predicted"/>
<name>A0AAV9WV94_9PEZI</name>
<keyword evidence="3" id="KW-1185">Reference proteome</keyword>
<dbReference type="Proteomes" id="UP001365542">
    <property type="component" value="Unassembled WGS sequence"/>
</dbReference>
<feature type="transmembrane region" description="Helical" evidence="1">
    <location>
        <begin position="86"/>
        <end position="105"/>
    </location>
</feature>
<dbReference type="AlphaFoldDB" id="A0AAV9WV94"/>
<dbReference type="EMBL" id="JAVHJO010000017">
    <property type="protein sequence ID" value="KAK6525177.1"/>
    <property type="molecule type" value="Genomic_DNA"/>
</dbReference>
<dbReference type="PANTHER" id="PTHR38848:SF3">
    <property type="entry name" value="G-PROTEIN COUPLED RECEPTORS FAMILY 3 PROFILE DOMAIN-CONTAINING PROTEIN"/>
    <property type="match status" value="1"/>
</dbReference>
<evidence type="ECO:0000256" key="1">
    <source>
        <dbReference type="SAM" id="Phobius"/>
    </source>
</evidence>
<protein>
    <recommendedName>
        <fullName evidence="4">Transmembrane protein</fullName>
    </recommendedName>
</protein>
<reference evidence="2 3" key="1">
    <citation type="submission" date="2019-10" db="EMBL/GenBank/DDBJ databases">
        <authorList>
            <person name="Palmer J.M."/>
        </authorList>
    </citation>
    <scope>NUCLEOTIDE SEQUENCE [LARGE SCALE GENOMIC DNA]</scope>
    <source>
        <strain evidence="2 3">TWF694</strain>
    </source>
</reference>
<accession>A0AAV9WV94</accession>
<keyword evidence="1" id="KW-1133">Transmembrane helix</keyword>
<gene>
    <name evidence="2" type="ORF">TWF694_005323</name>
</gene>